<sequence>MERLPLDHLPPLSEAETAQARLRWANTTFRKIDGTWSQYLVHKVQRVFPDLKLPDFAHNGAASTRFTCVVGIRHGAQEVTTPQSETLDQEMRTDDLSV</sequence>
<evidence type="ECO:0000313" key="2">
    <source>
        <dbReference type="Proteomes" id="UP001172386"/>
    </source>
</evidence>
<reference evidence="1" key="1">
    <citation type="submission" date="2022-10" db="EMBL/GenBank/DDBJ databases">
        <title>Culturing micro-colonial fungi from biological soil crusts in the Mojave desert and describing Neophaeococcomyces mojavensis, and introducing the new genera and species Taxawa tesnikishii.</title>
        <authorList>
            <person name="Kurbessoian T."/>
            <person name="Stajich J.E."/>
        </authorList>
    </citation>
    <scope>NUCLEOTIDE SEQUENCE</scope>
    <source>
        <strain evidence="1">JES_112</strain>
    </source>
</reference>
<keyword evidence="2" id="KW-1185">Reference proteome</keyword>
<dbReference type="Proteomes" id="UP001172386">
    <property type="component" value="Unassembled WGS sequence"/>
</dbReference>
<gene>
    <name evidence="1" type="ORF">H2198_009176</name>
</gene>
<accession>A0ACC2ZVT9</accession>
<organism evidence="1 2">
    <name type="scientific">Neophaeococcomyces mojaviensis</name>
    <dbReference type="NCBI Taxonomy" id="3383035"/>
    <lineage>
        <taxon>Eukaryota</taxon>
        <taxon>Fungi</taxon>
        <taxon>Dikarya</taxon>
        <taxon>Ascomycota</taxon>
        <taxon>Pezizomycotina</taxon>
        <taxon>Eurotiomycetes</taxon>
        <taxon>Chaetothyriomycetidae</taxon>
        <taxon>Chaetothyriales</taxon>
        <taxon>Chaetothyriales incertae sedis</taxon>
        <taxon>Neophaeococcomyces</taxon>
    </lineage>
</organism>
<proteinExistence type="predicted"/>
<comment type="caution">
    <text evidence="1">The sequence shown here is derived from an EMBL/GenBank/DDBJ whole genome shotgun (WGS) entry which is preliminary data.</text>
</comment>
<evidence type="ECO:0000313" key="1">
    <source>
        <dbReference type="EMBL" id="KAJ9651560.1"/>
    </source>
</evidence>
<dbReference type="EMBL" id="JAPDRQ010000249">
    <property type="protein sequence ID" value="KAJ9651560.1"/>
    <property type="molecule type" value="Genomic_DNA"/>
</dbReference>
<protein>
    <submittedName>
        <fullName evidence="1">Uncharacterized protein</fullName>
    </submittedName>
</protein>
<name>A0ACC2ZVT9_9EURO</name>